<dbReference type="RefSeq" id="WP_183999990.1">
    <property type="nucleotide sequence ID" value="NZ_JACIEH010000003.1"/>
</dbReference>
<evidence type="ECO:0000256" key="1">
    <source>
        <dbReference type="SAM" id="MobiDB-lite"/>
    </source>
</evidence>
<sequence>MDMARGSNHPLDSNPEVGADDAVNDRPLEIGGDERRMHVRAYNHWVSLLHGRAYPSIEDLDPDNIMDFGAHSVLLDFSKGVDDPAIRFLGRALREETGLDTSITHVAQVPSRSLLSRLTDHYLQIIANRAPIGFEAEFVGTRGHNTLYRGILMPFSSDEDTIDFIYGVINWKELVDAETQAKLEAEVEEARRTAPRSLVATPVWADGPSAGFAPTAPAEEAPVTESPVPADASLADKLLLARESAAAARASDTRSRSALYRALARAYDFALAADEDGETYAELLADAGLTVQARAPMTPAVKLVFGADYDKTRVTEFAAVLSHAKRAEVPQGGLDAFLDSAEGGIKGVVKAERDFRRPAPKPDTFAQIAAELRSRPPLAHVDITVDMPADSEFVVLLARASKKGLDIVARVEDSPLTERAVRKAAA</sequence>
<comment type="caution">
    <text evidence="2">The sequence shown here is derived from an EMBL/GenBank/DDBJ whole genome shotgun (WGS) entry which is preliminary data.</text>
</comment>
<gene>
    <name evidence="2" type="ORF">GGR46_004285</name>
</gene>
<evidence type="ECO:0008006" key="4">
    <source>
        <dbReference type="Google" id="ProtNLM"/>
    </source>
</evidence>
<evidence type="ECO:0000313" key="2">
    <source>
        <dbReference type="EMBL" id="MBB4100713.1"/>
    </source>
</evidence>
<dbReference type="Proteomes" id="UP000557392">
    <property type="component" value="Unassembled WGS sequence"/>
</dbReference>
<dbReference type="AlphaFoldDB" id="A0A7W6JWB6"/>
<organism evidence="2 3">
    <name type="scientific">Sphingomonas kyeonggiensis</name>
    <dbReference type="NCBI Taxonomy" id="1268553"/>
    <lineage>
        <taxon>Bacteria</taxon>
        <taxon>Pseudomonadati</taxon>
        <taxon>Pseudomonadota</taxon>
        <taxon>Alphaproteobacteria</taxon>
        <taxon>Sphingomonadales</taxon>
        <taxon>Sphingomonadaceae</taxon>
        <taxon>Sphingomonas</taxon>
    </lineage>
</organism>
<feature type="region of interest" description="Disordered" evidence="1">
    <location>
        <begin position="1"/>
        <end position="29"/>
    </location>
</feature>
<dbReference type="EMBL" id="JACIEH010000003">
    <property type="protein sequence ID" value="MBB4100713.1"/>
    <property type="molecule type" value="Genomic_DNA"/>
</dbReference>
<name>A0A7W6JWB6_9SPHN</name>
<accession>A0A7W6JWB6</accession>
<proteinExistence type="predicted"/>
<evidence type="ECO:0000313" key="3">
    <source>
        <dbReference type="Proteomes" id="UP000557392"/>
    </source>
</evidence>
<keyword evidence="3" id="KW-1185">Reference proteome</keyword>
<reference evidence="2 3" key="1">
    <citation type="submission" date="2020-08" db="EMBL/GenBank/DDBJ databases">
        <title>Genomic Encyclopedia of Type Strains, Phase IV (KMG-IV): sequencing the most valuable type-strain genomes for metagenomic binning, comparative biology and taxonomic classification.</title>
        <authorList>
            <person name="Goeker M."/>
        </authorList>
    </citation>
    <scope>NUCLEOTIDE SEQUENCE [LARGE SCALE GENOMIC DNA]</scope>
    <source>
        <strain evidence="2 3">DSM 101806</strain>
    </source>
</reference>
<protein>
    <recommendedName>
        <fullName evidence="4">PAS domain-containing protein</fullName>
    </recommendedName>
</protein>